<protein>
    <submittedName>
        <fullName evidence="1">Uncharacterized protein</fullName>
    </submittedName>
</protein>
<accession>A0A0A8Y3C6</accession>
<proteinExistence type="predicted"/>
<organism evidence="1">
    <name type="scientific">Arundo donax</name>
    <name type="common">Giant reed</name>
    <name type="synonym">Donax arundinaceus</name>
    <dbReference type="NCBI Taxonomy" id="35708"/>
    <lineage>
        <taxon>Eukaryota</taxon>
        <taxon>Viridiplantae</taxon>
        <taxon>Streptophyta</taxon>
        <taxon>Embryophyta</taxon>
        <taxon>Tracheophyta</taxon>
        <taxon>Spermatophyta</taxon>
        <taxon>Magnoliopsida</taxon>
        <taxon>Liliopsida</taxon>
        <taxon>Poales</taxon>
        <taxon>Poaceae</taxon>
        <taxon>PACMAD clade</taxon>
        <taxon>Arundinoideae</taxon>
        <taxon>Arundineae</taxon>
        <taxon>Arundo</taxon>
    </lineage>
</organism>
<reference evidence="1" key="1">
    <citation type="submission" date="2014-09" db="EMBL/GenBank/DDBJ databases">
        <authorList>
            <person name="Magalhaes I.L.F."/>
            <person name="Oliveira U."/>
            <person name="Santos F.R."/>
            <person name="Vidigal T.H.D.A."/>
            <person name="Brescovit A.D."/>
            <person name="Santos A.J."/>
        </authorList>
    </citation>
    <scope>NUCLEOTIDE SEQUENCE</scope>
    <source>
        <tissue evidence="1">Shoot tissue taken approximately 20 cm above the soil surface</tissue>
    </source>
</reference>
<dbReference type="EMBL" id="GBRH01277601">
    <property type="protein sequence ID" value="JAD20294.1"/>
    <property type="molecule type" value="Transcribed_RNA"/>
</dbReference>
<reference evidence="1" key="2">
    <citation type="journal article" date="2015" name="Data Brief">
        <title>Shoot transcriptome of the giant reed, Arundo donax.</title>
        <authorList>
            <person name="Barrero R.A."/>
            <person name="Guerrero F.D."/>
            <person name="Moolhuijzen P."/>
            <person name="Goolsby J.A."/>
            <person name="Tidwell J."/>
            <person name="Bellgard S.E."/>
            <person name="Bellgard M.I."/>
        </authorList>
    </citation>
    <scope>NUCLEOTIDE SEQUENCE</scope>
    <source>
        <tissue evidence="1">Shoot tissue taken approximately 20 cm above the soil surface</tissue>
    </source>
</reference>
<dbReference type="AlphaFoldDB" id="A0A0A8Y3C6"/>
<sequence>MCRELKTATHDPKVHPNKKSLVAPKIKHLAILQVSQKLQVKF</sequence>
<evidence type="ECO:0000313" key="1">
    <source>
        <dbReference type="EMBL" id="JAD20294.1"/>
    </source>
</evidence>
<name>A0A0A8Y3C6_ARUDO</name>